<feature type="domain" description="Mechanosensitive ion channel transmembrane helices 2/3" evidence="9">
    <location>
        <begin position="117"/>
        <end position="158"/>
    </location>
</feature>
<evidence type="ECO:0000256" key="7">
    <source>
        <dbReference type="SAM" id="Phobius"/>
    </source>
</evidence>
<organism evidence="10 11">
    <name type="scientific">Parenemella sanctibonifatiensis</name>
    <dbReference type="NCBI Taxonomy" id="2016505"/>
    <lineage>
        <taxon>Bacteria</taxon>
        <taxon>Bacillati</taxon>
        <taxon>Actinomycetota</taxon>
        <taxon>Actinomycetes</taxon>
        <taxon>Propionibacteriales</taxon>
        <taxon>Propionibacteriaceae</taxon>
        <taxon>Parenemella</taxon>
    </lineage>
</organism>
<evidence type="ECO:0000256" key="1">
    <source>
        <dbReference type="ARBA" id="ARBA00004651"/>
    </source>
</evidence>
<gene>
    <name evidence="10" type="ORF">CGZ91_09270</name>
</gene>
<dbReference type="SUPFAM" id="SSF82861">
    <property type="entry name" value="Mechanosensitive channel protein MscS (YggB), transmembrane region"/>
    <property type="match status" value="1"/>
</dbReference>
<dbReference type="EMBL" id="NMVJ01000007">
    <property type="protein sequence ID" value="OYN90338.1"/>
    <property type="molecule type" value="Genomic_DNA"/>
</dbReference>
<comment type="caution">
    <text evidence="10">The sequence shown here is derived from an EMBL/GenBank/DDBJ whole genome shotgun (WGS) entry which is preliminary data.</text>
</comment>
<dbReference type="SUPFAM" id="SSF82689">
    <property type="entry name" value="Mechanosensitive channel protein MscS (YggB), C-terminal domain"/>
    <property type="match status" value="1"/>
</dbReference>
<dbReference type="AlphaFoldDB" id="A0A255EFM7"/>
<dbReference type="Proteomes" id="UP000216300">
    <property type="component" value="Unassembled WGS sequence"/>
</dbReference>
<feature type="domain" description="Mechanosensitive ion channel MscS" evidence="8">
    <location>
        <begin position="160"/>
        <end position="223"/>
    </location>
</feature>
<comment type="similarity">
    <text evidence="2">Belongs to the MscS (TC 1.A.23) family.</text>
</comment>
<dbReference type="InterPro" id="IPR010920">
    <property type="entry name" value="LSM_dom_sf"/>
</dbReference>
<dbReference type="InterPro" id="IPR006685">
    <property type="entry name" value="MscS_channel_2nd"/>
</dbReference>
<evidence type="ECO:0000256" key="3">
    <source>
        <dbReference type="ARBA" id="ARBA00022475"/>
    </source>
</evidence>
<evidence type="ECO:0000259" key="9">
    <source>
        <dbReference type="Pfam" id="PF21088"/>
    </source>
</evidence>
<evidence type="ECO:0000313" key="11">
    <source>
        <dbReference type="Proteomes" id="UP000216300"/>
    </source>
</evidence>
<dbReference type="GO" id="GO:0005886">
    <property type="term" value="C:plasma membrane"/>
    <property type="evidence" value="ECO:0007669"/>
    <property type="project" value="UniProtKB-SubCell"/>
</dbReference>
<dbReference type="PANTHER" id="PTHR30460">
    <property type="entry name" value="MODERATE CONDUCTANCE MECHANOSENSITIVE CHANNEL YBIO"/>
    <property type="match status" value="1"/>
</dbReference>
<dbReference type="Pfam" id="PF00924">
    <property type="entry name" value="MS_channel_2nd"/>
    <property type="match status" value="1"/>
</dbReference>
<dbReference type="Gene3D" id="3.30.70.100">
    <property type="match status" value="1"/>
</dbReference>
<dbReference type="OrthoDB" id="4638917at2"/>
<evidence type="ECO:0000256" key="5">
    <source>
        <dbReference type="ARBA" id="ARBA00022989"/>
    </source>
</evidence>
<reference evidence="10 11" key="1">
    <citation type="submission" date="2017-07" db="EMBL/GenBank/DDBJ databases">
        <title>Draft whole genome sequences of clinical Proprionibacteriaceae strains.</title>
        <authorList>
            <person name="Bernier A.-M."/>
            <person name="Bernard K."/>
            <person name="Domingo M.-C."/>
        </authorList>
    </citation>
    <scope>NUCLEOTIDE SEQUENCE [LARGE SCALE GENOMIC DNA]</scope>
    <source>
        <strain evidence="10 11">NML 150081</strain>
    </source>
</reference>
<comment type="subcellular location">
    <subcellularLocation>
        <location evidence="1">Cell membrane</location>
        <topology evidence="1">Multi-pass membrane protein</topology>
    </subcellularLocation>
</comment>
<dbReference type="InterPro" id="IPR011014">
    <property type="entry name" value="MscS_channel_TM-2"/>
</dbReference>
<dbReference type="SUPFAM" id="SSF50182">
    <property type="entry name" value="Sm-like ribonucleoproteins"/>
    <property type="match status" value="1"/>
</dbReference>
<dbReference type="InterPro" id="IPR049142">
    <property type="entry name" value="MS_channel_1st"/>
</dbReference>
<dbReference type="RefSeq" id="WP_094454536.1">
    <property type="nucleotide sequence ID" value="NZ_NMVJ01000007.1"/>
</dbReference>
<dbReference type="Pfam" id="PF21088">
    <property type="entry name" value="MS_channel_1st"/>
    <property type="match status" value="1"/>
</dbReference>
<feature type="transmembrane region" description="Helical" evidence="7">
    <location>
        <begin position="114"/>
        <end position="136"/>
    </location>
</feature>
<evidence type="ECO:0000256" key="4">
    <source>
        <dbReference type="ARBA" id="ARBA00022692"/>
    </source>
</evidence>
<feature type="transmembrane region" description="Helical" evidence="7">
    <location>
        <begin position="47"/>
        <end position="68"/>
    </location>
</feature>
<evidence type="ECO:0000259" key="8">
    <source>
        <dbReference type="Pfam" id="PF00924"/>
    </source>
</evidence>
<evidence type="ECO:0000313" key="10">
    <source>
        <dbReference type="EMBL" id="OYN90338.1"/>
    </source>
</evidence>
<dbReference type="Gene3D" id="1.10.287.1260">
    <property type="match status" value="1"/>
</dbReference>
<protein>
    <submittedName>
        <fullName evidence="10">Mechanosensitive ion channel protein MscS</fullName>
    </submittedName>
</protein>
<keyword evidence="5 7" id="KW-1133">Transmembrane helix</keyword>
<evidence type="ECO:0000256" key="2">
    <source>
        <dbReference type="ARBA" id="ARBA00008017"/>
    </source>
</evidence>
<accession>A0A255EFM7</accession>
<dbReference type="Gene3D" id="2.30.30.60">
    <property type="match status" value="1"/>
</dbReference>
<name>A0A255EFM7_9ACTN</name>
<dbReference type="FunFam" id="2.30.30.60:FF:000001">
    <property type="entry name" value="MscS Mechanosensitive ion channel"/>
    <property type="match status" value="1"/>
</dbReference>
<keyword evidence="6 7" id="KW-0472">Membrane</keyword>
<feature type="transmembrane region" description="Helical" evidence="7">
    <location>
        <begin position="142"/>
        <end position="161"/>
    </location>
</feature>
<dbReference type="InterPro" id="IPR023408">
    <property type="entry name" value="MscS_beta-dom_sf"/>
</dbReference>
<dbReference type="GO" id="GO:0008381">
    <property type="term" value="F:mechanosensitive monoatomic ion channel activity"/>
    <property type="evidence" value="ECO:0007669"/>
    <property type="project" value="InterPro"/>
</dbReference>
<dbReference type="InterPro" id="IPR045276">
    <property type="entry name" value="YbiO_bact"/>
</dbReference>
<evidence type="ECO:0000256" key="6">
    <source>
        <dbReference type="ARBA" id="ARBA00023136"/>
    </source>
</evidence>
<dbReference type="PANTHER" id="PTHR30460:SF0">
    <property type="entry name" value="MODERATE CONDUCTANCE MECHANOSENSITIVE CHANNEL YBIO"/>
    <property type="match status" value="1"/>
</dbReference>
<keyword evidence="4 7" id="KW-0812">Transmembrane</keyword>
<keyword evidence="11" id="KW-1185">Reference proteome</keyword>
<sequence length="328" mass="34741">MAFDGFLGHLPAQASLTGGFGGLVPLQTLPPIDVPDSPLTWVWPDSLIMIGLIVVVALAARWVVSIAVQRVTDVAVNRATRHAHQTGKAKGKVKLPNLGASARGSQRTRTVASLLRNLSTIIITTVAILMIMSVLGLPLGPLLASAGVGGVAIAFGAQSLVKDFLSGTFLILEDQYGVGDQVQIGDISGTVEEVTLRITRIRDFHGQVWYIRHGEITEVGNHSQGWSRAVVNFLISDTANVDQAITVLANAAKQIHENDPSMSTTMLEDPQVQGVVASAPGQLTVRLICKTAPGAQWGVEREMLRQGELALKEAGIPVPRVVTGPPEG</sequence>
<dbReference type="InterPro" id="IPR011066">
    <property type="entry name" value="MscS_channel_C_sf"/>
</dbReference>
<proteinExistence type="inferred from homology"/>
<keyword evidence="3" id="KW-1003">Cell membrane</keyword>